<dbReference type="Pfam" id="PF04828">
    <property type="entry name" value="GFA"/>
    <property type="match status" value="1"/>
</dbReference>
<proteinExistence type="inferred from homology"/>
<comment type="caution">
    <text evidence="6">The sequence shown here is derived from an EMBL/GenBank/DDBJ whole genome shotgun (WGS) entry which is preliminary data.</text>
</comment>
<evidence type="ECO:0000313" key="6">
    <source>
        <dbReference type="EMBL" id="MXO49284.1"/>
    </source>
</evidence>
<dbReference type="AlphaFoldDB" id="A0A844XUW2"/>
<keyword evidence="7" id="KW-1185">Reference proteome</keyword>
<dbReference type="InterPro" id="IPR011057">
    <property type="entry name" value="Mss4-like_sf"/>
</dbReference>
<accession>A0A844XUW2</accession>
<sequence>MTTRTATCMCGQLSATCAGEPVLISVCHCLDCQKRSGSSFAAQARFRAEEVELSGESRTWSRAGDEGGVATFHFCPTCGSNVYYVAQAEPQLVAVAIGGFADPSFPQPDYVVYEERRHGWVKIVGEGIERFD</sequence>
<dbReference type="GO" id="GO:0046872">
    <property type="term" value="F:metal ion binding"/>
    <property type="evidence" value="ECO:0007669"/>
    <property type="project" value="UniProtKB-KW"/>
</dbReference>
<reference evidence="6 7" key="1">
    <citation type="submission" date="2019-12" db="EMBL/GenBank/DDBJ databases">
        <title>Genomic-based taxomic classification of the family Erythrobacteraceae.</title>
        <authorList>
            <person name="Xu L."/>
        </authorList>
    </citation>
    <scope>NUCLEOTIDE SEQUENCE [LARGE SCALE GENOMIC DNA]</scope>
    <source>
        <strain evidence="6 7">DSM 17792</strain>
    </source>
</reference>
<evidence type="ECO:0000256" key="3">
    <source>
        <dbReference type="ARBA" id="ARBA00022833"/>
    </source>
</evidence>
<dbReference type="PROSITE" id="PS51891">
    <property type="entry name" value="CENP_V_GFA"/>
    <property type="match status" value="1"/>
</dbReference>
<dbReference type="GO" id="GO:0016846">
    <property type="term" value="F:carbon-sulfur lyase activity"/>
    <property type="evidence" value="ECO:0007669"/>
    <property type="project" value="InterPro"/>
</dbReference>
<keyword evidence="2" id="KW-0479">Metal-binding</keyword>
<keyword evidence="3" id="KW-0862">Zinc</keyword>
<gene>
    <name evidence="6" type="ORF">GRI69_13575</name>
</gene>
<evidence type="ECO:0000256" key="2">
    <source>
        <dbReference type="ARBA" id="ARBA00022723"/>
    </source>
</evidence>
<evidence type="ECO:0000259" key="5">
    <source>
        <dbReference type="PROSITE" id="PS51891"/>
    </source>
</evidence>
<dbReference type="Gene3D" id="3.90.1590.10">
    <property type="entry name" value="glutathione-dependent formaldehyde- activating enzyme (gfa)"/>
    <property type="match status" value="1"/>
</dbReference>
<dbReference type="EMBL" id="WTYC01000009">
    <property type="protein sequence ID" value="MXO49284.1"/>
    <property type="molecule type" value="Genomic_DNA"/>
</dbReference>
<dbReference type="PANTHER" id="PTHR33337:SF40">
    <property type="entry name" value="CENP-V_GFA DOMAIN-CONTAINING PROTEIN-RELATED"/>
    <property type="match status" value="1"/>
</dbReference>
<dbReference type="RefSeq" id="WP_160728815.1">
    <property type="nucleotide sequence ID" value="NZ_WTYC01000009.1"/>
</dbReference>
<comment type="similarity">
    <text evidence="1">Belongs to the Gfa family.</text>
</comment>
<evidence type="ECO:0000256" key="1">
    <source>
        <dbReference type="ARBA" id="ARBA00005495"/>
    </source>
</evidence>
<evidence type="ECO:0000313" key="7">
    <source>
        <dbReference type="Proteomes" id="UP000448199"/>
    </source>
</evidence>
<dbReference type="OrthoDB" id="7186766at2"/>
<dbReference type="SUPFAM" id="SSF51316">
    <property type="entry name" value="Mss4-like"/>
    <property type="match status" value="1"/>
</dbReference>
<evidence type="ECO:0000256" key="4">
    <source>
        <dbReference type="ARBA" id="ARBA00023239"/>
    </source>
</evidence>
<dbReference type="Proteomes" id="UP000448199">
    <property type="component" value="Unassembled WGS sequence"/>
</dbReference>
<name>A0A844XUW2_9SPHN</name>
<feature type="domain" description="CENP-V/GFA" evidence="5">
    <location>
        <begin position="4"/>
        <end position="132"/>
    </location>
</feature>
<organism evidence="6 7">
    <name type="scientific">Qipengyuania vulgaris</name>
    <dbReference type="NCBI Taxonomy" id="291985"/>
    <lineage>
        <taxon>Bacteria</taxon>
        <taxon>Pseudomonadati</taxon>
        <taxon>Pseudomonadota</taxon>
        <taxon>Alphaproteobacteria</taxon>
        <taxon>Sphingomonadales</taxon>
        <taxon>Erythrobacteraceae</taxon>
        <taxon>Qipengyuania</taxon>
    </lineage>
</organism>
<protein>
    <submittedName>
        <fullName evidence="6">Aldehyde-activating protein</fullName>
    </submittedName>
</protein>
<dbReference type="PANTHER" id="PTHR33337">
    <property type="entry name" value="GFA DOMAIN-CONTAINING PROTEIN"/>
    <property type="match status" value="1"/>
</dbReference>
<keyword evidence="4" id="KW-0456">Lyase</keyword>
<dbReference type="InterPro" id="IPR006913">
    <property type="entry name" value="CENP-V/GFA"/>
</dbReference>